<sequence>MLRASGLTELIVIERPSGETNENDEPIPGAWVEHARLWADVRFLNGKEHVVSGAIRGSAVASMRVRFRADLDEQMRVRYGGKLYDITAVLPARARGYVDLSVKVGEKYV</sequence>
<dbReference type="EMBL" id="LOXM01000262">
    <property type="protein sequence ID" value="KVG55674.1"/>
    <property type="molecule type" value="Genomic_DNA"/>
</dbReference>
<dbReference type="Pfam" id="PF05521">
    <property type="entry name" value="Phage_HCP"/>
    <property type="match status" value="1"/>
</dbReference>
<dbReference type="NCBIfam" id="TIGR01563">
    <property type="entry name" value="gp16_SPP1"/>
    <property type="match status" value="1"/>
</dbReference>
<organism evidence="1 2">
    <name type="scientific">Burkholderia ubonensis</name>
    <dbReference type="NCBI Taxonomy" id="101571"/>
    <lineage>
        <taxon>Bacteria</taxon>
        <taxon>Pseudomonadati</taxon>
        <taxon>Pseudomonadota</taxon>
        <taxon>Betaproteobacteria</taxon>
        <taxon>Burkholderiales</taxon>
        <taxon>Burkholderiaceae</taxon>
        <taxon>Burkholderia</taxon>
        <taxon>Burkholderia cepacia complex</taxon>
    </lineage>
</organism>
<dbReference type="OrthoDB" id="5460234at2"/>
<dbReference type="Proteomes" id="UP000064029">
    <property type="component" value="Unassembled WGS sequence"/>
</dbReference>
<name>A0A103BYX7_9BURK</name>
<protein>
    <submittedName>
        <fullName evidence="1">Head-tail adaptor protein</fullName>
    </submittedName>
</protein>
<evidence type="ECO:0000313" key="1">
    <source>
        <dbReference type="EMBL" id="KVG55674.1"/>
    </source>
</evidence>
<accession>A0A103BYX7</accession>
<dbReference type="AlphaFoldDB" id="A0A103BYX7"/>
<dbReference type="RefSeq" id="WP_059490926.1">
    <property type="nucleotide sequence ID" value="NZ_CP013416.1"/>
</dbReference>
<dbReference type="InterPro" id="IPR038666">
    <property type="entry name" value="SSP1_head-tail_sf"/>
</dbReference>
<dbReference type="Gene3D" id="2.40.10.270">
    <property type="entry name" value="Bacteriophage SPP1 head-tail adaptor protein"/>
    <property type="match status" value="1"/>
</dbReference>
<comment type="caution">
    <text evidence="1">The sequence shown here is derived from an EMBL/GenBank/DDBJ whole genome shotgun (WGS) entry which is preliminary data.</text>
</comment>
<evidence type="ECO:0000313" key="2">
    <source>
        <dbReference type="Proteomes" id="UP000064029"/>
    </source>
</evidence>
<dbReference type="InterPro" id="IPR008767">
    <property type="entry name" value="Phage_SPP1_head-tail_adaptor"/>
</dbReference>
<proteinExistence type="predicted"/>
<reference evidence="1 2" key="1">
    <citation type="submission" date="2015-11" db="EMBL/GenBank/DDBJ databases">
        <title>Expanding the genomic diversity of Burkholderia species for the development of highly accurate diagnostics.</title>
        <authorList>
            <person name="Sahl J."/>
            <person name="Keim P."/>
            <person name="Wagner D."/>
        </authorList>
    </citation>
    <scope>NUCLEOTIDE SEQUENCE [LARGE SCALE GENOMIC DNA]</scope>
    <source>
        <strain evidence="1 2">MSMB2036</strain>
    </source>
</reference>
<gene>
    <name evidence="1" type="ORF">WJ33_06205</name>
</gene>